<evidence type="ECO:0000256" key="2">
    <source>
        <dbReference type="ARBA" id="ARBA00022552"/>
    </source>
</evidence>
<proteinExistence type="inferred from homology"/>
<comment type="similarity">
    <text evidence="1 6">Belongs to the methyltransferase superfamily. RsmH family.</text>
</comment>
<gene>
    <name evidence="6" type="primary">rsmH</name>
    <name evidence="7" type="ORF">COU33_05010</name>
</gene>
<dbReference type="SUPFAM" id="SSF53335">
    <property type="entry name" value="S-adenosyl-L-methionine-dependent methyltransferases"/>
    <property type="match status" value="1"/>
</dbReference>
<comment type="subcellular location">
    <subcellularLocation>
        <location evidence="6">Cytoplasm</location>
    </subcellularLocation>
</comment>
<organism evidence="7 8">
    <name type="scientific">Candidatus Magasanikbacteria bacterium CG10_big_fil_rev_8_21_14_0_10_43_6</name>
    <dbReference type="NCBI Taxonomy" id="1974650"/>
    <lineage>
        <taxon>Bacteria</taxon>
        <taxon>Candidatus Magasanikiibacteriota</taxon>
    </lineage>
</organism>
<comment type="caution">
    <text evidence="7">The sequence shown here is derived from an EMBL/GenBank/DDBJ whole genome shotgun (WGS) entry which is preliminary data.</text>
</comment>
<comment type="catalytic activity">
    <reaction evidence="6">
        <text>cytidine(1402) in 16S rRNA + S-adenosyl-L-methionine = N(4)-methylcytidine(1402) in 16S rRNA + S-adenosyl-L-homocysteine + H(+)</text>
        <dbReference type="Rhea" id="RHEA:42928"/>
        <dbReference type="Rhea" id="RHEA-COMP:10286"/>
        <dbReference type="Rhea" id="RHEA-COMP:10287"/>
        <dbReference type="ChEBI" id="CHEBI:15378"/>
        <dbReference type="ChEBI" id="CHEBI:57856"/>
        <dbReference type="ChEBI" id="CHEBI:59789"/>
        <dbReference type="ChEBI" id="CHEBI:74506"/>
        <dbReference type="ChEBI" id="CHEBI:82748"/>
        <dbReference type="EC" id="2.1.1.199"/>
    </reaction>
</comment>
<dbReference type="Pfam" id="PF01795">
    <property type="entry name" value="Methyltransf_5"/>
    <property type="match status" value="2"/>
</dbReference>
<dbReference type="EMBL" id="PFBZ01000213">
    <property type="protein sequence ID" value="PIT86111.1"/>
    <property type="molecule type" value="Genomic_DNA"/>
</dbReference>
<dbReference type="GO" id="GO:0071424">
    <property type="term" value="F:rRNA (cytosine-N4-)-methyltransferase activity"/>
    <property type="evidence" value="ECO:0007669"/>
    <property type="project" value="UniProtKB-UniRule"/>
</dbReference>
<evidence type="ECO:0000313" key="7">
    <source>
        <dbReference type="EMBL" id="PIT86111.1"/>
    </source>
</evidence>
<name>A0A2M6VZY0_9BACT</name>
<dbReference type="PANTHER" id="PTHR11265">
    <property type="entry name" value="S-ADENOSYL-METHYLTRANSFERASE MRAW"/>
    <property type="match status" value="1"/>
</dbReference>
<dbReference type="PIRSF" id="PIRSF004486">
    <property type="entry name" value="MraW"/>
    <property type="match status" value="1"/>
</dbReference>
<protein>
    <recommendedName>
        <fullName evidence="6">Ribosomal RNA small subunit methyltransferase H</fullName>
        <ecNumber evidence="6">2.1.1.199</ecNumber>
    </recommendedName>
    <alternativeName>
        <fullName evidence="6">16S rRNA m(4)C1402 methyltransferase</fullName>
    </alternativeName>
    <alternativeName>
        <fullName evidence="6">rRNA (cytosine-N(4)-)-methyltransferase RsmH</fullName>
    </alternativeName>
</protein>
<feature type="binding site" evidence="6">
    <location>
        <position position="79"/>
    </location>
    <ligand>
        <name>S-adenosyl-L-methionine</name>
        <dbReference type="ChEBI" id="CHEBI:59789"/>
    </ligand>
</feature>
<evidence type="ECO:0000313" key="8">
    <source>
        <dbReference type="Proteomes" id="UP000229362"/>
    </source>
</evidence>
<dbReference type="GO" id="GO:0070475">
    <property type="term" value="P:rRNA base methylation"/>
    <property type="evidence" value="ECO:0007669"/>
    <property type="project" value="UniProtKB-UniRule"/>
</dbReference>
<dbReference type="SUPFAM" id="SSF81799">
    <property type="entry name" value="Putative methyltransferase TM0872, insert domain"/>
    <property type="match status" value="1"/>
</dbReference>
<keyword evidence="2 6" id="KW-0698">rRNA processing</keyword>
<evidence type="ECO:0000256" key="3">
    <source>
        <dbReference type="ARBA" id="ARBA00022603"/>
    </source>
</evidence>
<dbReference type="PANTHER" id="PTHR11265:SF0">
    <property type="entry name" value="12S RRNA N4-METHYLCYTIDINE METHYLTRANSFERASE"/>
    <property type="match status" value="1"/>
</dbReference>
<evidence type="ECO:0000256" key="6">
    <source>
        <dbReference type="HAMAP-Rule" id="MF_01007"/>
    </source>
</evidence>
<keyword evidence="4 6" id="KW-0808">Transferase</keyword>
<evidence type="ECO:0000256" key="1">
    <source>
        <dbReference type="ARBA" id="ARBA00010396"/>
    </source>
</evidence>
<feature type="binding site" evidence="6">
    <location>
        <begin position="32"/>
        <end position="34"/>
    </location>
    <ligand>
        <name>S-adenosyl-L-methionine</name>
        <dbReference type="ChEBI" id="CHEBI:59789"/>
    </ligand>
</feature>
<comment type="function">
    <text evidence="6">Specifically methylates the N4 position of cytidine in position 1402 (C1402) of 16S rRNA.</text>
</comment>
<dbReference type="HAMAP" id="MF_01007">
    <property type="entry name" value="16SrRNA_methyltr_H"/>
    <property type="match status" value="1"/>
</dbReference>
<dbReference type="GO" id="GO:0005737">
    <property type="term" value="C:cytoplasm"/>
    <property type="evidence" value="ECO:0007669"/>
    <property type="project" value="UniProtKB-SubCell"/>
</dbReference>
<dbReference type="EC" id="2.1.1.199" evidence="6"/>
<dbReference type="Gene3D" id="3.40.50.150">
    <property type="entry name" value="Vaccinia Virus protein VP39"/>
    <property type="match status" value="1"/>
</dbReference>
<reference evidence="8" key="1">
    <citation type="submission" date="2017-09" db="EMBL/GenBank/DDBJ databases">
        <title>Depth-based differentiation of microbial function through sediment-hosted aquifers and enrichment of novel symbionts in the deep terrestrial subsurface.</title>
        <authorList>
            <person name="Probst A.J."/>
            <person name="Ladd B."/>
            <person name="Jarett J.K."/>
            <person name="Geller-Mcgrath D.E."/>
            <person name="Sieber C.M.K."/>
            <person name="Emerson J.B."/>
            <person name="Anantharaman K."/>
            <person name="Thomas B.C."/>
            <person name="Malmstrom R."/>
            <person name="Stieglmeier M."/>
            <person name="Klingl A."/>
            <person name="Woyke T."/>
            <person name="Ryan C.M."/>
            <person name="Banfield J.F."/>
        </authorList>
    </citation>
    <scope>NUCLEOTIDE SEQUENCE [LARGE SCALE GENOMIC DNA]</scope>
</reference>
<dbReference type="Gene3D" id="1.10.150.170">
    <property type="entry name" value="Putative methyltransferase TM0872, insert domain"/>
    <property type="match status" value="1"/>
</dbReference>
<dbReference type="Proteomes" id="UP000229362">
    <property type="component" value="Unassembled WGS sequence"/>
</dbReference>
<dbReference type="NCBIfam" id="TIGR00006">
    <property type="entry name" value="16S rRNA (cytosine(1402)-N(4))-methyltransferase RsmH"/>
    <property type="match status" value="1"/>
</dbReference>
<keyword evidence="6" id="KW-0963">Cytoplasm</keyword>
<dbReference type="InterPro" id="IPR029063">
    <property type="entry name" value="SAM-dependent_MTases_sf"/>
</dbReference>
<evidence type="ECO:0000256" key="4">
    <source>
        <dbReference type="ARBA" id="ARBA00022679"/>
    </source>
</evidence>
<sequence>MNRHIPVLLNETLLSLNLAPGKQIVDGTLGDAGHAEKILAAISPHGKLMGIDADAEAILRAKQFLHKYEGQTIFVRDNFEHLKEIIAREAFGPVDGMLLDLGWSTPQFEERRRGFSFQQRDEVLDMRYDTLLQCPHTEEDPPLSVDGKPLYGKCTAAELLHIASEEMLRGFFERYGEEQLSKEIAAAIVEQREGYPIETVGDLVDIILVVYRKKLRTEKEVPWVGGLHPATKVFQALRIAVNDELGVVERVLPDAIDVLAPGGRLSIITFHSLEDRIVKHFFKKEAEKKTIRLVHKKPITCSKEEHAANPHARSAKLRTIEKI</sequence>
<feature type="binding site" evidence="6">
    <location>
        <position position="107"/>
    </location>
    <ligand>
        <name>S-adenosyl-L-methionine</name>
        <dbReference type="ChEBI" id="CHEBI:59789"/>
    </ligand>
</feature>
<evidence type="ECO:0000256" key="5">
    <source>
        <dbReference type="ARBA" id="ARBA00022691"/>
    </source>
</evidence>
<dbReference type="AlphaFoldDB" id="A0A2M6VZY0"/>
<feature type="binding site" evidence="6">
    <location>
        <position position="100"/>
    </location>
    <ligand>
        <name>S-adenosyl-L-methionine</name>
        <dbReference type="ChEBI" id="CHEBI:59789"/>
    </ligand>
</feature>
<dbReference type="InterPro" id="IPR002903">
    <property type="entry name" value="RsmH"/>
</dbReference>
<keyword evidence="3 6" id="KW-0489">Methyltransferase</keyword>
<feature type="binding site" evidence="6">
    <location>
        <position position="52"/>
    </location>
    <ligand>
        <name>S-adenosyl-L-methionine</name>
        <dbReference type="ChEBI" id="CHEBI:59789"/>
    </ligand>
</feature>
<accession>A0A2M6VZY0</accession>
<keyword evidence="5 6" id="KW-0949">S-adenosyl-L-methionine</keyword>
<dbReference type="InterPro" id="IPR023397">
    <property type="entry name" value="SAM-dep_MeTrfase_MraW_recog"/>
</dbReference>